<dbReference type="EMBL" id="QQTP01000018">
    <property type="protein sequence ID" value="RDJ20437.1"/>
    <property type="molecule type" value="Genomic_DNA"/>
</dbReference>
<dbReference type="NCBIfam" id="NF006879">
    <property type="entry name" value="PRK09375.1-4"/>
    <property type="match status" value="1"/>
</dbReference>
<comment type="pathway">
    <text evidence="1 9">Cofactor biosynthesis; NAD(+) biosynthesis; quinolinate from iminoaspartate: step 1/1.</text>
</comment>
<feature type="binding site" evidence="9">
    <location>
        <position position="324"/>
    </location>
    <ligand>
        <name>[4Fe-4S] cluster</name>
        <dbReference type="ChEBI" id="CHEBI:49883"/>
    </ligand>
</feature>
<dbReference type="GO" id="GO:0008987">
    <property type="term" value="F:quinolinate synthetase A activity"/>
    <property type="evidence" value="ECO:0007669"/>
    <property type="project" value="UniProtKB-UniRule"/>
</dbReference>
<dbReference type="AlphaFoldDB" id="A0A370KZP9"/>
<feature type="binding site" evidence="9">
    <location>
        <begin position="179"/>
        <end position="181"/>
    </location>
    <ligand>
        <name>iminosuccinate</name>
        <dbReference type="ChEBI" id="CHEBI:77875"/>
    </ligand>
</feature>
<dbReference type="UniPathway" id="UPA00253">
    <property type="reaction ID" value="UER00327"/>
</dbReference>
<feature type="binding site" evidence="9">
    <location>
        <begin position="264"/>
        <end position="266"/>
    </location>
    <ligand>
        <name>iminosuccinate</name>
        <dbReference type="ChEBI" id="CHEBI:77875"/>
    </ligand>
</feature>
<dbReference type="InterPro" id="IPR023066">
    <property type="entry name" value="Quinolinate_synth_type2"/>
</dbReference>
<evidence type="ECO:0000256" key="1">
    <source>
        <dbReference type="ARBA" id="ARBA00005065"/>
    </source>
</evidence>
<dbReference type="EC" id="2.5.1.72" evidence="2 9"/>
<keyword evidence="6 9" id="KW-0479">Metal-binding</keyword>
<name>A0A370KZP9_9HYPH</name>
<evidence type="ECO:0000256" key="9">
    <source>
        <dbReference type="HAMAP-Rule" id="MF_00568"/>
    </source>
</evidence>
<dbReference type="GO" id="GO:0005829">
    <property type="term" value="C:cytosol"/>
    <property type="evidence" value="ECO:0007669"/>
    <property type="project" value="TreeGrafter"/>
</dbReference>
<dbReference type="HAMAP" id="MF_00568">
    <property type="entry name" value="NadA_type2"/>
    <property type="match status" value="1"/>
</dbReference>
<comment type="caution">
    <text evidence="11">The sequence shown here is derived from an EMBL/GenBank/DDBJ whole genome shotgun (WGS) entry which is preliminary data.</text>
</comment>
<dbReference type="InterPro" id="IPR036094">
    <property type="entry name" value="NadA_sf"/>
</dbReference>
<dbReference type="Gene3D" id="3.40.50.10800">
    <property type="entry name" value="NadA-like"/>
    <property type="match status" value="3"/>
</dbReference>
<dbReference type="PANTHER" id="PTHR30573:SF0">
    <property type="entry name" value="QUINOLINATE SYNTHASE, CHLOROPLASTIC"/>
    <property type="match status" value="1"/>
</dbReference>
<dbReference type="SUPFAM" id="SSF142754">
    <property type="entry name" value="NadA-like"/>
    <property type="match status" value="1"/>
</dbReference>
<evidence type="ECO:0000256" key="4">
    <source>
        <dbReference type="ARBA" id="ARBA00022642"/>
    </source>
</evidence>
<keyword evidence="8 9" id="KW-0411">Iron-sulfur</keyword>
<dbReference type="PANTHER" id="PTHR30573">
    <property type="entry name" value="QUINOLINATE SYNTHETASE A"/>
    <property type="match status" value="1"/>
</dbReference>
<comment type="catalytic activity">
    <reaction evidence="9">
        <text>iminosuccinate + dihydroxyacetone phosphate = quinolinate + phosphate + 2 H2O + H(+)</text>
        <dbReference type="Rhea" id="RHEA:25888"/>
        <dbReference type="ChEBI" id="CHEBI:15377"/>
        <dbReference type="ChEBI" id="CHEBI:15378"/>
        <dbReference type="ChEBI" id="CHEBI:29959"/>
        <dbReference type="ChEBI" id="CHEBI:43474"/>
        <dbReference type="ChEBI" id="CHEBI:57642"/>
        <dbReference type="ChEBI" id="CHEBI:77875"/>
        <dbReference type="EC" id="2.5.1.72"/>
    </reaction>
</comment>
<protein>
    <recommendedName>
        <fullName evidence="2 9">Quinolinate synthase</fullName>
        <ecNumber evidence="2 9">2.5.1.72</ecNumber>
    </recommendedName>
</protein>
<keyword evidence="7 9" id="KW-0408">Iron</keyword>
<dbReference type="Proteomes" id="UP000255207">
    <property type="component" value="Unassembled WGS sequence"/>
</dbReference>
<dbReference type="InterPro" id="IPR003473">
    <property type="entry name" value="NadA"/>
</dbReference>
<dbReference type="GO" id="GO:0051539">
    <property type="term" value="F:4 iron, 4 sulfur cluster binding"/>
    <property type="evidence" value="ECO:0007669"/>
    <property type="project" value="UniProtKB-KW"/>
</dbReference>
<evidence type="ECO:0000256" key="7">
    <source>
        <dbReference type="ARBA" id="ARBA00023004"/>
    </source>
</evidence>
<comment type="subcellular location">
    <subcellularLocation>
        <location evidence="9">Cytoplasm</location>
    </subcellularLocation>
</comment>
<evidence type="ECO:0000256" key="2">
    <source>
        <dbReference type="ARBA" id="ARBA00012669"/>
    </source>
</evidence>
<gene>
    <name evidence="9" type="primary">nadA</name>
    <name evidence="11" type="ORF">DWE98_24235</name>
</gene>
<comment type="similarity">
    <text evidence="9">Belongs to the quinolinate synthase family. Type 2 subfamily.</text>
</comment>
<keyword evidence="4 9" id="KW-0662">Pyridine nucleotide biosynthesis</keyword>
<proteinExistence type="inferred from homology"/>
<evidence type="ECO:0000313" key="12">
    <source>
        <dbReference type="Proteomes" id="UP000255207"/>
    </source>
</evidence>
<keyword evidence="5 9" id="KW-0808">Transferase</keyword>
<evidence type="ECO:0000256" key="6">
    <source>
        <dbReference type="ARBA" id="ARBA00022723"/>
    </source>
</evidence>
<sequence length="368" mass="40444">MSLGQEDLRGSDSGKNAARPAAAARRKDDPRFRPLPMPDLTWTPEVEAATAHLYEKVKTVIPAVEWPFFAPTIKAINELKQVRNAVILGHNYMTPEIFHCVADIVGDSLQLAKVAAKTKAEVIVQGGVHFMAETSKLLSPEKIVLMPDMKAGCSLAASITGADIRLLRQRYPGRPVVAYVNTSADVKAEVDICCTSSNAVQVVESLGVPEVIFVPDQYLAKNVAAQTKVKIISWAGACEVHERFTAEELIRYREADPSIKIIAHPECPPEVVAVADYTGSTKGMIDWVKNELPGRVLLVTECSMADNVAAETKGVEFVRPCNLCPHMKRITLPKILDSLLYMRDEVVIDPAMAERARRSVERMVNLTM</sequence>
<feature type="binding site" evidence="9">
    <location>
        <position position="90"/>
    </location>
    <ligand>
        <name>iminosuccinate</name>
        <dbReference type="ChEBI" id="CHEBI:77875"/>
    </ligand>
</feature>
<feature type="binding site" evidence="9">
    <location>
        <position position="281"/>
    </location>
    <ligand>
        <name>iminosuccinate</name>
        <dbReference type="ChEBI" id="CHEBI:77875"/>
    </ligand>
</feature>
<dbReference type="Pfam" id="PF02445">
    <property type="entry name" value="NadA"/>
    <property type="match status" value="1"/>
</dbReference>
<feature type="binding site" evidence="9">
    <location>
        <position position="196"/>
    </location>
    <ligand>
        <name>iminosuccinate</name>
        <dbReference type="ChEBI" id="CHEBI:77875"/>
    </ligand>
</feature>
<comment type="cofactor">
    <cofactor evidence="9">
        <name>[4Fe-4S] cluster</name>
        <dbReference type="ChEBI" id="CHEBI:49883"/>
    </cofactor>
    <text evidence="9">Binds 1 [4Fe-4S] cluster per subunit.</text>
</comment>
<evidence type="ECO:0000256" key="3">
    <source>
        <dbReference type="ARBA" id="ARBA00022485"/>
    </source>
</evidence>
<accession>A0A370KZP9</accession>
<evidence type="ECO:0000256" key="10">
    <source>
        <dbReference type="SAM" id="MobiDB-lite"/>
    </source>
</evidence>
<feature type="binding site" evidence="9">
    <location>
        <position position="238"/>
    </location>
    <ligand>
        <name>[4Fe-4S] cluster</name>
        <dbReference type="ChEBI" id="CHEBI:49883"/>
    </ligand>
</feature>
<dbReference type="GO" id="GO:0046872">
    <property type="term" value="F:metal ion binding"/>
    <property type="evidence" value="ECO:0007669"/>
    <property type="project" value="UniProtKB-KW"/>
</dbReference>
<dbReference type="OrthoDB" id="9801204at2"/>
<comment type="function">
    <text evidence="9">Catalyzes the condensation of iminoaspartate with dihydroxyacetone phosphate to form quinolinate.</text>
</comment>
<organism evidence="11 12">
    <name type="scientific">Bosea caraganae</name>
    <dbReference type="NCBI Taxonomy" id="2763117"/>
    <lineage>
        <taxon>Bacteria</taxon>
        <taxon>Pseudomonadati</taxon>
        <taxon>Pseudomonadota</taxon>
        <taxon>Alphaproteobacteria</taxon>
        <taxon>Hyphomicrobiales</taxon>
        <taxon>Boseaceae</taxon>
        <taxon>Bosea</taxon>
    </lineage>
</organism>
<evidence type="ECO:0000256" key="5">
    <source>
        <dbReference type="ARBA" id="ARBA00022679"/>
    </source>
</evidence>
<keyword evidence="12" id="KW-1185">Reference proteome</keyword>
<feature type="compositionally biased region" description="Basic and acidic residues" evidence="10">
    <location>
        <begin position="1"/>
        <end position="12"/>
    </location>
</feature>
<keyword evidence="9" id="KW-0963">Cytoplasm</keyword>
<dbReference type="GO" id="GO:0034628">
    <property type="term" value="P:'de novo' NAD+ biosynthetic process from L-aspartate"/>
    <property type="evidence" value="ECO:0007669"/>
    <property type="project" value="TreeGrafter"/>
</dbReference>
<keyword evidence="3 9" id="KW-0004">4Fe-4S</keyword>
<dbReference type="NCBIfam" id="NF006878">
    <property type="entry name" value="PRK09375.1-2"/>
    <property type="match status" value="1"/>
</dbReference>
<feature type="binding site" evidence="9">
    <location>
        <position position="153"/>
    </location>
    <ligand>
        <name>[4Fe-4S] cluster</name>
        <dbReference type="ChEBI" id="CHEBI:49883"/>
    </ligand>
</feature>
<dbReference type="NCBIfam" id="TIGR00550">
    <property type="entry name" value="nadA"/>
    <property type="match status" value="1"/>
</dbReference>
<evidence type="ECO:0000256" key="8">
    <source>
        <dbReference type="ARBA" id="ARBA00023014"/>
    </source>
</evidence>
<dbReference type="RefSeq" id="WP_114831891.1">
    <property type="nucleotide sequence ID" value="NZ_QQTO01000010.1"/>
</dbReference>
<feature type="region of interest" description="Disordered" evidence="10">
    <location>
        <begin position="1"/>
        <end position="38"/>
    </location>
</feature>
<reference evidence="12" key="1">
    <citation type="submission" date="2018-07" db="EMBL/GenBank/DDBJ databases">
        <authorList>
            <person name="Safronova V.I."/>
            <person name="Chirak E.R."/>
            <person name="Sazanova A.L."/>
        </authorList>
    </citation>
    <scope>NUCLEOTIDE SEQUENCE [LARGE SCALE GENOMIC DNA]</scope>
    <source>
        <strain evidence="12">RCAM04685</strain>
    </source>
</reference>
<feature type="binding site" evidence="9">
    <location>
        <position position="108"/>
    </location>
    <ligand>
        <name>iminosuccinate</name>
        <dbReference type="ChEBI" id="CHEBI:77875"/>
    </ligand>
</feature>
<evidence type="ECO:0000313" key="11">
    <source>
        <dbReference type="EMBL" id="RDJ20437.1"/>
    </source>
</evidence>